<keyword evidence="5" id="KW-0521">NADP</keyword>
<evidence type="ECO:0000313" key="8">
    <source>
        <dbReference type="EMBL" id="KAF9591768.1"/>
    </source>
</evidence>
<dbReference type="Proteomes" id="UP000631114">
    <property type="component" value="Unassembled WGS sequence"/>
</dbReference>
<dbReference type="Pfam" id="PF00743">
    <property type="entry name" value="FMO-like"/>
    <property type="match status" value="2"/>
</dbReference>
<evidence type="ECO:0000256" key="4">
    <source>
        <dbReference type="ARBA" id="ARBA00022827"/>
    </source>
</evidence>
<dbReference type="InterPro" id="IPR020946">
    <property type="entry name" value="Flavin_mOase-like"/>
</dbReference>
<sequence length="472" mass="53639">PYNTSSSSPKTNMVSEGNLCAKNVCVIGAGPSGLMAARELRKQGHATVVLEQNHEIGGQWLYEPNVEGEDPLGKDGVLKVHSSIYASLRLTSPREIMGCTDFPFLVRKGRDTRRFPGHEELLLYLKDFCEWFRLRDMIRFNTRVEYVGMLDFAKFGSDKWLVKSKDIRGQKVFEEVYDAVVVATGHYSQPRLPNIKGMDTWRRKQIHSHAYRVPQPFVDEVVVVVGNSMSGTDISMELVHVAKEIHLSAKSLEISEGLTKVIAKYQNLHLHPQIDSLHEDGMVLFVDGTSVNADSIVYCTGYQYSFPFLDTKGMVVVDDGRVGPLYEHTFPPSLAPSLSFVGIPRKVLALPFFEAQAKWIAQVLAGKRTLPSWDDMMRSILEFYNSRDVAGIPKKYTHEIASFEVCLKYGEHCGFPRLEDWRRELTITSIRRAEGNLETYRDSYKDDQELLQEAHQSNHFTYTQLANEDFDL</sequence>
<comment type="similarity">
    <text evidence="2">Belongs to the FMO family.</text>
</comment>
<dbReference type="InterPro" id="IPR036188">
    <property type="entry name" value="FAD/NAD-bd_sf"/>
</dbReference>
<dbReference type="PRINTS" id="PR00370">
    <property type="entry name" value="FMOXYGENASE"/>
</dbReference>
<dbReference type="FunFam" id="3.50.50.60:FF:000147">
    <property type="entry name" value="Flavin-containing monooxygenase"/>
    <property type="match status" value="1"/>
</dbReference>
<dbReference type="AlphaFoldDB" id="A0A835H547"/>
<comment type="cofactor">
    <cofactor evidence="1">
        <name>FAD</name>
        <dbReference type="ChEBI" id="CHEBI:57692"/>
    </cofactor>
</comment>
<dbReference type="InterPro" id="IPR050346">
    <property type="entry name" value="FMO-like"/>
</dbReference>
<dbReference type="EMBL" id="JADFTS010000008">
    <property type="protein sequence ID" value="KAF9591768.1"/>
    <property type="molecule type" value="Genomic_DNA"/>
</dbReference>
<organism evidence="8 9">
    <name type="scientific">Coptis chinensis</name>
    <dbReference type="NCBI Taxonomy" id="261450"/>
    <lineage>
        <taxon>Eukaryota</taxon>
        <taxon>Viridiplantae</taxon>
        <taxon>Streptophyta</taxon>
        <taxon>Embryophyta</taxon>
        <taxon>Tracheophyta</taxon>
        <taxon>Spermatophyta</taxon>
        <taxon>Magnoliopsida</taxon>
        <taxon>Ranunculales</taxon>
        <taxon>Ranunculaceae</taxon>
        <taxon>Coptidoideae</taxon>
        <taxon>Coptis</taxon>
    </lineage>
</organism>
<keyword evidence="4" id="KW-0274">FAD</keyword>
<accession>A0A835H547</accession>
<dbReference type="Gene3D" id="3.50.50.60">
    <property type="entry name" value="FAD/NAD(P)-binding domain"/>
    <property type="match status" value="2"/>
</dbReference>
<evidence type="ECO:0000256" key="7">
    <source>
        <dbReference type="ARBA" id="ARBA00058243"/>
    </source>
</evidence>
<proteinExistence type="inferred from homology"/>
<feature type="non-terminal residue" evidence="8">
    <location>
        <position position="1"/>
    </location>
</feature>
<evidence type="ECO:0000256" key="2">
    <source>
        <dbReference type="ARBA" id="ARBA00009183"/>
    </source>
</evidence>
<keyword evidence="3" id="KW-0285">Flavoprotein</keyword>
<evidence type="ECO:0000256" key="1">
    <source>
        <dbReference type="ARBA" id="ARBA00001974"/>
    </source>
</evidence>
<dbReference type="PANTHER" id="PTHR23023">
    <property type="entry name" value="DIMETHYLANILINE MONOOXYGENASE"/>
    <property type="match status" value="1"/>
</dbReference>
<dbReference type="GO" id="GO:0050661">
    <property type="term" value="F:NADP binding"/>
    <property type="evidence" value="ECO:0007669"/>
    <property type="project" value="InterPro"/>
</dbReference>
<dbReference type="SUPFAM" id="SSF51905">
    <property type="entry name" value="FAD/NAD(P)-binding domain"/>
    <property type="match status" value="2"/>
</dbReference>
<gene>
    <name evidence="8" type="ORF">IFM89_007098</name>
</gene>
<evidence type="ECO:0008006" key="10">
    <source>
        <dbReference type="Google" id="ProtNLM"/>
    </source>
</evidence>
<keyword evidence="6" id="KW-0560">Oxidoreductase</keyword>
<comment type="caution">
    <text evidence="8">The sequence shown here is derived from an EMBL/GenBank/DDBJ whole genome shotgun (WGS) entry which is preliminary data.</text>
</comment>
<dbReference type="OrthoDB" id="66881at2759"/>
<evidence type="ECO:0000256" key="6">
    <source>
        <dbReference type="ARBA" id="ARBA00023002"/>
    </source>
</evidence>
<dbReference type="GO" id="GO:0004499">
    <property type="term" value="F:N,N-dimethylaniline monooxygenase activity"/>
    <property type="evidence" value="ECO:0007669"/>
    <property type="project" value="InterPro"/>
</dbReference>
<dbReference type="InterPro" id="IPR000960">
    <property type="entry name" value="Flavin_mOase"/>
</dbReference>
<keyword evidence="9" id="KW-1185">Reference proteome</keyword>
<protein>
    <recommendedName>
        <fullName evidence="10">Flavin-containing monooxygenase</fullName>
    </recommendedName>
</protein>
<reference evidence="8 9" key="1">
    <citation type="submission" date="2020-10" db="EMBL/GenBank/DDBJ databases">
        <title>The Coptis chinensis genome and diversification of protoberbering-type alkaloids.</title>
        <authorList>
            <person name="Wang B."/>
            <person name="Shu S."/>
            <person name="Song C."/>
            <person name="Liu Y."/>
        </authorList>
    </citation>
    <scope>NUCLEOTIDE SEQUENCE [LARGE SCALE GENOMIC DNA]</scope>
    <source>
        <strain evidence="8">HL-2020</strain>
        <tissue evidence="8">Leaf</tissue>
    </source>
</reference>
<evidence type="ECO:0000256" key="5">
    <source>
        <dbReference type="ARBA" id="ARBA00022857"/>
    </source>
</evidence>
<dbReference type="GO" id="GO:0050660">
    <property type="term" value="F:flavin adenine dinucleotide binding"/>
    <property type="evidence" value="ECO:0007669"/>
    <property type="project" value="InterPro"/>
</dbReference>
<name>A0A835H547_9MAGN</name>
<evidence type="ECO:0000313" key="9">
    <source>
        <dbReference type="Proteomes" id="UP000631114"/>
    </source>
</evidence>
<evidence type="ECO:0000256" key="3">
    <source>
        <dbReference type="ARBA" id="ARBA00022630"/>
    </source>
</evidence>
<comment type="function">
    <text evidence="7">Catalyzes the conversion of methylthioalkyl glucosinolates of any chain length into methylsulfinylalkyl glucosinolates.</text>
</comment>